<dbReference type="Pfam" id="PF03018">
    <property type="entry name" value="Dirigent"/>
    <property type="match status" value="1"/>
</dbReference>
<accession>A0A2G5ENL5</accession>
<name>A0A2G5ENL5_AQUCA</name>
<evidence type="ECO:0000313" key="3">
    <source>
        <dbReference type="Proteomes" id="UP000230069"/>
    </source>
</evidence>
<gene>
    <name evidence="2" type="ORF">AQUCO_00600189v1</name>
</gene>
<dbReference type="InterPro" id="IPR004265">
    <property type="entry name" value="Dirigent"/>
</dbReference>
<comment type="subcellular location">
    <subcellularLocation>
        <location evidence="1">Secreted</location>
        <location evidence="1">Extracellular space</location>
        <location evidence="1">Apoplast</location>
    </subcellularLocation>
</comment>
<dbReference type="InParanoid" id="A0A2G5ENL5"/>
<keyword evidence="1" id="KW-0052">Apoplast</keyword>
<keyword evidence="1" id="KW-0964">Secreted</keyword>
<dbReference type="STRING" id="218851.A0A2G5ENL5"/>
<comment type="similarity">
    <text evidence="1">Belongs to the plant dirigent protein family.</text>
</comment>
<dbReference type="GO" id="GO:0048046">
    <property type="term" value="C:apoplast"/>
    <property type="evidence" value="ECO:0007669"/>
    <property type="project" value="UniProtKB-SubCell"/>
</dbReference>
<dbReference type="Proteomes" id="UP000230069">
    <property type="component" value="Unassembled WGS sequence"/>
</dbReference>
<evidence type="ECO:0000256" key="1">
    <source>
        <dbReference type="RuleBase" id="RU363099"/>
    </source>
</evidence>
<dbReference type="PANTHER" id="PTHR21495">
    <property type="entry name" value="NUCLEOPORIN-RELATED"/>
    <property type="match status" value="1"/>
</dbReference>
<sequence length="101" mass="11471">MIDNALTRGLRAELNSTLLGRTQEFFYSTASQTDVSLLTVMNFVFTTGKYNGSTISILGRNELGSRLFGFARGYVEARTRLFNINNGDLTVEYFFKFALRY</sequence>
<comment type="function">
    <text evidence="1">Dirigent proteins impart stereoselectivity on the phenoxy radical-coupling reaction, yielding optically active lignans from two molecules of coniferyl alcohol in the biosynthesis of lignans, flavonolignans, and alkaloids and thus plays a central role in plant secondary metabolism.</text>
</comment>
<evidence type="ECO:0000313" key="2">
    <source>
        <dbReference type="EMBL" id="PIA57281.1"/>
    </source>
</evidence>
<proteinExistence type="inferred from homology"/>
<comment type="subunit">
    <text evidence="1">Homodimer.</text>
</comment>
<reference evidence="2 3" key="1">
    <citation type="submission" date="2017-09" db="EMBL/GenBank/DDBJ databases">
        <title>WGS assembly of Aquilegia coerulea Goldsmith.</title>
        <authorList>
            <person name="Hodges S."/>
            <person name="Kramer E."/>
            <person name="Nordborg M."/>
            <person name="Tomkins J."/>
            <person name="Borevitz J."/>
            <person name="Derieg N."/>
            <person name="Yan J."/>
            <person name="Mihaltcheva S."/>
            <person name="Hayes R.D."/>
            <person name="Rokhsar D."/>
        </authorList>
    </citation>
    <scope>NUCLEOTIDE SEQUENCE [LARGE SCALE GENOMIC DNA]</scope>
    <source>
        <strain evidence="3">cv. Goldsmith</strain>
    </source>
</reference>
<protein>
    <recommendedName>
        <fullName evidence="1">Dirigent protein</fullName>
    </recommendedName>
</protein>
<organism evidence="2 3">
    <name type="scientific">Aquilegia coerulea</name>
    <name type="common">Rocky mountain columbine</name>
    <dbReference type="NCBI Taxonomy" id="218851"/>
    <lineage>
        <taxon>Eukaryota</taxon>
        <taxon>Viridiplantae</taxon>
        <taxon>Streptophyta</taxon>
        <taxon>Embryophyta</taxon>
        <taxon>Tracheophyta</taxon>
        <taxon>Spermatophyta</taxon>
        <taxon>Magnoliopsida</taxon>
        <taxon>Ranunculales</taxon>
        <taxon>Ranunculaceae</taxon>
        <taxon>Thalictroideae</taxon>
        <taxon>Aquilegia</taxon>
    </lineage>
</organism>
<keyword evidence="3" id="KW-1185">Reference proteome</keyword>
<dbReference type="OrthoDB" id="1864232at2759"/>
<dbReference type="AlphaFoldDB" id="A0A2G5ENL5"/>
<dbReference type="EMBL" id="KZ305023">
    <property type="protein sequence ID" value="PIA57281.1"/>
    <property type="molecule type" value="Genomic_DNA"/>
</dbReference>